<proteinExistence type="predicted"/>
<keyword evidence="3" id="KW-1185">Reference proteome</keyword>
<dbReference type="EMBL" id="JAZHXI010000004">
    <property type="protein sequence ID" value="KAL2072528.1"/>
    <property type="molecule type" value="Genomic_DNA"/>
</dbReference>
<sequence length="406" mass="46554">MTVSDQLRELLQKAKVYPEERVAWPPIIIEGVPMGAHRDTVGDGNWYSRDIGRSTMLSNGDVLFQFGDTFTHDKAGRFMGLVENTVSVSTKPSNPTRSSYKQNNEPGDIVAFIGASPSEVRQHGKIWSFSGIVEVIDPKAANKDLVTGWTWYEMRQKNTSARIPEYVYTGLAKVEYDPVLKRATAERVIIGNHHTLFDVHEPRFGSCSAVSDGQFIYLYGRTSERNKDCHVARVRVGAVAHRLSYAFWNGERWCYDIRQSIPVIRDMQHGQVFKSKMFGKNSPYEWVLIGCNGQGDDRIQMGRAISPEGPWEVEDLGVNTYFRRQHFPRDYTYCVYPHPWADKTQWTGMFTVSWSEGGMTGDVLMQKYRFKMERYPEEPSFFRRKLDDLCLFVRNASPTSRGYTAL</sequence>
<protein>
    <recommendedName>
        <fullName evidence="1">DUF4185 domain-containing protein</fullName>
    </recommendedName>
</protein>
<accession>A0ABR4CR94</accession>
<organism evidence="2 3">
    <name type="scientific">Oculimacula yallundae</name>
    <dbReference type="NCBI Taxonomy" id="86028"/>
    <lineage>
        <taxon>Eukaryota</taxon>
        <taxon>Fungi</taxon>
        <taxon>Dikarya</taxon>
        <taxon>Ascomycota</taxon>
        <taxon>Pezizomycotina</taxon>
        <taxon>Leotiomycetes</taxon>
        <taxon>Helotiales</taxon>
        <taxon>Ploettnerulaceae</taxon>
        <taxon>Oculimacula</taxon>
    </lineage>
</organism>
<gene>
    <name evidence="2" type="ORF">VTL71DRAFT_11871</name>
</gene>
<dbReference type="InterPro" id="IPR025442">
    <property type="entry name" value="DUF4185"/>
</dbReference>
<reference evidence="2 3" key="1">
    <citation type="journal article" date="2024" name="Commun. Biol.">
        <title>Comparative genomic analysis of thermophilic fungi reveals convergent evolutionary adaptations and gene losses.</title>
        <authorList>
            <person name="Steindorff A.S."/>
            <person name="Aguilar-Pontes M.V."/>
            <person name="Robinson A.J."/>
            <person name="Andreopoulos B."/>
            <person name="LaButti K."/>
            <person name="Kuo A."/>
            <person name="Mondo S."/>
            <person name="Riley R."/>
            <person name="Otillar R."/>
            <person name="Haridas S."/>
            <person name="Lipzen A."/>
            <person name="Grimwood J."/>
            <person name="Schmutz J."/>
            <person name="Clum A."/>
            <person name="Reid I.D."/>
            <person name="Moisan M.C."/>
            <person name="Butler G."/>
            <person name="Nguyen T.T.M."/>
            <person name="Dewar K."/>
            <person name="Conant G."/>
            <person name="Drula E."/>
            <person name="Henrissat B."/>
            <person name="Hansel C."/>
            <person name="Singer S."/>
            <person name="Hutchinson M.I."/>
            <person name="de Vries R.P."/>
            <person name="Natvig D.O."/>
            <person name="Powell A.J."/>
            <person name="Tsang A."/>
            <person name="Grigoriev I.V."/>
        </authorList>
    </citation>
    <scope>NUCLEOTIDE SEQUENCE [LARGE SCALE GENOMIC DNA]</scope>
    <source>
        <strain evidence="2 3">CBS 494.80</strain>
    </source>
</reference>
<comment type="caution">
    <text evidence="2">The sequence shown here is derived from an EMBL/GenBank/DDBJ whole genome shotgun (WGS) entry which is preliminary data.</text>
</comment>
<feature type="domain" description="DUF4185" evidence="1">
    <location>
        <begin position="199"/>
        <end position="353"/>
    </location>
</feature>
<dbReference type="Pfam" id="PF13810">
    <property type="entry name" value="DUF4185"/>
    <property type="match status" value="1"/>
</dbReference>
<name>A0ABR4CR94_9HELO</name>
<evidence type="ECO:0000313" key="2">
    <source>
        <dbReference type="EMBL" id="KAL2072528.1"/>
    </source>
</evidence>
<evidence type="ECO:0000313" key="3">
    <source>
        <dbReference type="Proteomes" id="UP001595075"/>
    </source>
</evidence>
<dbReference type="Proteomes" id="UP001595075">
    <property type="component" value="Unassembled WGS sequence"/>
</dbReference>
<evidence type="ECO:0000259" key="1">
    <source>
        <dbReference type="Pfam" id="PF13810"/>
    </source>
</evidence>